<sequence length="177" mass="20170">MSGKNVGRGIPDAASCVGIRSFERETPDATLVDACHSVGRGISDALLVRRRECLFRLISLDVVPEVVKNVGISFPNVFVRQEYPCLLQCLELLPMFCKYISRRRECLFRLISPDVVPEVVKNVGISFPNVFVRREYPCLLQCLELLPMFCKYISKGYLHLNHFHAKHEWREDLGGEG</sequence>
<dbReference type="Gramene" id="MELO3C021649.2.1">
    <property type="protein sequence ID" value="MELO3C021649.2.1"/>
    <property type="gene ID" value="MELO3C021649.2"/>
</dbReference>
<dbReference type="AlphaFoldDB" id="A0A9I9DQM3"/>
<proteinExistence type="predicted"/>
<protein>
    <submittedName>
        <fullName evidence="1">Uncharacterized protein</fullName>
    </submittedName>
</protein>
<accession>A0A9I9DQM3</accession>
<evidence type="ECO:0000313" key="1">
    <source>
        <dbReference type="EnsemblPlants" id="MELO3C021649.2.1"/>
    </source>
</evidence>
<reference evidence="1" key="1">
    <citation type="submission" date="2023-03" db="UniProtKB">
        <authorList>
            <consortium name="EnsemblPlants"/>
        </authorList>
    </citation>
    <scope>IDENTIFICATION</scope>
</reference>
<dbReference type="EnsemblPlants" id="MELO3C021649.2.1">
    <property type="protein sequence ID" value="MELO3C021649.2.1"/>
    <property type="gene ID" value="MELO3C021649.2"/>
</dbReference>
<name>A0A9I9DQM3_CUCME</name>
<organism evidence="1">
    <name type="scientific">Cucumis melo</name>
    <name type="common">Muskmelon</name>
    <dbReference type="NCBI Taxonomy" id="3656"/>
    <lineage>
        <taxon>Eukaryota</taxon>
        <taxon>Viridiplantae</taxon>
        <taxon>Streptophyta</taxon>
        <taxon>Embryophyta</taxon>
        <taxon>Tracheophyta</taxon>
        <taxon>Spermatophyta</taxon>
        <taxon>Magnoliopsida</taxon>
        <taxon>eudicotyledons</taxon>
        <taxon>Gunneridae</taxon>
        <taxon>Pentapetalae</taxon>
        <taxon>rosids</taxon>
        <taxon>fabids</taxon>
        <taxon>Cucurbitales</taxon>
        <taxon>Cucurbitaceae</taxon>
        <taxon>Benincaseae</taxon>
        <taxon>Cucumis</taxon>
    </lineage>
</organism>